<comment type="similarity">
    <text evidence="7">Belongs to the binding-protein-dependent transport system permease family.</text>
</comment>
<feature type="domain" description="ABC transmembrane type-1" evidence="8">
    <location>
        <begin position="83"/>
        <end position="301"/>
    </location>
</feature>
<keyword evidence="2 7" id="KW-0813">Transport</keyword>
<evidence type="ECO:0000313" key="9">
    <source>
        <dbReference type="EMBL" id="MPY47453.1"/>
    </source>
</evidence>
<dbReference type="EMBL" id="VMNX01000002">
    <property type="protein sequence ID" value="MPY47453.1"/>
    <property type="molecule type" value="Genomic_DNA"/>
</dbReference>
<feature type="transmembrane region" description="Helical" evidence="7">
    <location>
        <begin position="283"/>
        <end position="304"/>
    </location>
</feature>
<organism evidence="9 10">
    <name type="scientific">Streptomyces acidicola</name>
    <dbReference type="NCBI Taxonomy" id="2596892"/>
    <lineage>
        <taxon>Bacteria</taxon>
        <taxon>Bacillati</taxon>
        <taxon>Actinomycetota</taxon>
        <taxon>Actinomycetes</taxon>
        <taxon>Kitasatosporales</taxon>
        <taxon>Streptomycetaceae</taxon>
        <taxon>Streptomyces</taxon>
    </lineage>
</organism>
<dbReference type="Pfam" id="PF00528">
    <property type="entry name" value="BPD_transp_1"/>
    <property type="match status" value="1"/>
</dbReference>
<dbReference type="SUPFAM" id="SSF160964">
    <property type="entry name" value="MalF N-terminal region-like"/>
    <property type="match status" value="1"/>
</dbReference>
<feature type="transmembrane region" description="Helical" evidence="7">
    <location>
        <begin position="91"/>
        <end position="112"/>
    </location>
</feature>
<evidence type="ECO:0000256" key="7">
    <source>
        <dbReference type="RuleBase" id="RU363032"/>
    </source>
</evidence>
<dbReference type="CDD" id="cd06261">
    <property type="entry name" value="TM_PBP2"/>
    <property type="match status" value="1"/>
</dbReference>
<reference evidence="9 10" key="1">
    <citation type="submission" date="2019-09" db="EMBL/GenBank/DDBJ databases">
        <authorList>
            <person name="Duangmal K."/>
            <person name="Teo W.F.A."/>
            <person name="Lipun K."/>
        </authorList>
    </citation>
    <scope>NUCLEOTIDE SEQUENCE [LARGE SCALE GENOMIC DNA]</scope>
    <source>
        <strain evidence="9 10">K1PN6</strain>
    </source>
</reference>
<evidence type="ECO:0000259" key="8">
    <source>
        <dbReference type="PROSITE" id="PS50928"/>
    </source>
</evidence>
<keyword evidence="4 7" id="KW-0812">Transmembrane</keyword>
<evidence type="ECO:0000256" key="2">
    <source>
        <dbReference type="ARBA" id="ARBA00022448"/>
    </source>
</evidence>
<keyword evidence="6 7" id="KW-0472">Membrane</keyword>
<accession>A0A5N8WJ13</accession>
<feature type="transmembrane region" description="Helical" evidence="7">
    <location>
        <begin position="124"/>
        <end position="142"/>
    </location>
</feature>
<protein>
    <submittedName>
        <fullName evidence="9">Sugar ABC transporter permease</fullName>
    </submittedName>
</protein>
<dbReference type="Proteomes" id="UP000373149">
    <property type="component" value="Unassembled WGS sequence"/>
</dbReference>
<dbReference type="InterPro" id="IPR035906">
    <property type="entry name" value="MetI-like_sf"/>
</dbReference>
<dbReference type="Gene3D" id="1.10.3720.10">
    <property type="entry name" value="MetI-like"/>
    <property type="match status" value="1"/>
</dbReference>
<dbReference type="RefSeq" id="WP_152858397.1">
    <property type="nucleotide sequence ID" value="NZ_VMNX01000002.1"/>
</dbReference>
<keyword evidence="5 7" id="KW-1133">Transmembrane helix</keyword>
<evidence type="ECO:0000256" key="3">
    <source>
        <dbReference type="ARBA" id="ARBA00022475"/>
    </source>
</evidence>
<dbReference type="PANTHER" id="PTHR30193:SF1">
    <property type="entry name" value="ABC TRANSPORTER PERMEASE PROTEIN YESP-RELATED"/>
    <property type="match status" value="1"/>
</dbReference>
<evidence type="ECO:0000256" key="1">
    <source>
        <dbReference type="ARBA" id="ARBA00004651"/>
    </source>
</evidence>
<dbReference type="GO" id="GO:0055085">
    <property type="term" value="P:transmembrane transport"/>
    <property type="evidence" value="ECO:0007669"/>
    <property type="project" value="InterPro"/>
</dbReference>
<comment type="caution">
    <text evidence="9">The sequence shown here is derived from an EMBL/GenBank/DDBJ whole genome shotgun (WGS) entry which is preliminary data.</text>
</comment>
<dbReference type="PANTHER" id="PTHR30193">
    <property type="entry name" value="ABC TRANSPORTER PERMEASE PROTEIN"/>
    <property type="match status" value="1"/>
</dbReference>
<feature type="transmembrane region" description="Helical" evidence="7">
    <location>
        <begin position="218"/>
        <end position="240"/>
    </location>
</feature>
<proteinExistence type="inferred from homology"/>
<dbReference type="PROSITE" id="PS50928">
    <property type="entry name" value="ABC_TM1"/>
    <property type="match status" value="1"/>
</dbReference>
<keyword evidence="3" id="KW-1003">Cell membrane</keyword>
<evidence type="ECO:0000256" key="4">
    <source>
        <dbReference type="ARBA" id="ARBA00022692"/>
    </source>
</evidence>
<evidence type="ECO:0000256" key="5">
    <source>
        <dbReference type="ARBA" id="ARBA00022989"/>
    </source>
</evidence>
<name>A0A5N8WJ13_9ACTN</name>
<keyword evidence="10" id="KW-1185">Reference proteome</keyword>
<evidence type="ECO:0000313" key="10">
    <source>
        <dbReference type="Proteomes" id="UP000373149"/>
    </source>
</evidence>
<dbReference type="InterPro" id="IPR051393">
    <property type="entry name" value="ABC_transporter_permease"/>
</dbReference>
<feature type="transmembrane region" description="Helical" evidence="7">
    <location>
        <begin position="28"/>
        <end position="54"/>
    </location>
</feature>
<dbReference type="InterPro" id="IPR000515">
    <property type="entry name" value="MetI-like"/>
</dbReference>
<dbReference type="SUPFAM" id="SSF161098">
    <property type="entry name" value="MetI-like"/>
    <property type="match status" value="1"/>
</dbReference>
<dbReference type="GO" id="GO:0005886">
    <property type="term" value="C:plasma membrane"/>
    <property type="evidence" value="ECO:0007669"/>
    <property type="project" value="UniProtKB-SubCell"/>
</dbReference>
<sequence length="315" mass="34700">MTSGLDRRAPTTVRAARATELRRPQGKWALLFLSPWIVGLALLTAGPLLASLYLSFTNYDLLSTPQWAGVENYTKMFTADPLWRQSVLVTGVYVAVAVPLQLTFALLLASVLNRGIRGMSVWRALYYLPSLFGSSVAIAILWREIFGANGLFNNILGMIGIHSTTSWIGDPDWSLGTLVLLRAWEFGSPMIIFLAGLRQIPAELYESASLDGAGTVRKFFAITLPMLTPIVFFNLILQIISAFQVFGSAFIIGGGQGGPGNSMLVYTLYLYQAAFNNFQMGYAAAMAWVLLVIIGAVTAVNFWLSRYWVHYSDEQ</sequence>
<feature type="transmembrane region" description="Helical" evidence="7">
    <location>
        <begin position="246"/>
        <end position="271"/>
    </location>
</feature>
<comment type="subcellular location">
    <subcellularLocation>
        <location evidence="1 7">Cell membrane</location>
        <topology evidence="1 7">Multi-pass membrane protein</topology>
    </subcellularLocation>
</comment>
<dbReference type="AlphaFoldDB" id="A0A5N8WJ13"/>
<gene>
    <name evidence="9" type="ORF">FPZ41_02120</name>
</gene>
<evidence type="ECO:0000256" key="6">
    <source>
        <dbReference type="ARBA" id="ARBA00023136"/>
    </source>
</evidence>